<feature type="transmembrane region" description="Helical" evidence="1">
    <location>
        <begin position="12"/>
        <end position="32"/>
    </location>
</feature>
<feature type="transmembrane region" description="Helical" evidence="1">
    <location>
        <begin position="69"/>
        <end position="87"/>
    </location>
</feature>
<dbReference type="InParanoid" id="A0A2T3ALZ0"/>
<organism evidence="2 3">
    <name type="scientific">Coniella lustricola</name>
    <dbReference type="NCBI Taxonomy" id="2025994"/>
    <lineage>
        <taxon>Eukaryota</taxon>
        <taxon>Fungi</taxon>
        <taxon>Dikarya</taxon>
        <taxon>Ascomycota</taxon>
        <taxon>Pezizomycotina</taxon>
        <taxon>Sordariomycetes</taxon>
        <taxon>Sordariomycetidae</taxon>
        <taxon>Diaporthales</taxon>
        <taxon>Schizoparmaceae</taxon>
        <taxon>Coniella</taxon>
    </lineage>
</organism>
<evidence type="ECO:0000313" key="3">
    <source>
        <dbReference type="Proteomes" id="UP000241462"/>
    </source>
</evidence>
<dbReference type="EMBL" id="KZ678375">
    <property type="protein sequence ID" value="PSS03377.1"/>
    <property type="molecule type" value="Genomic_DNA"/>
</dbReference>
<keyword evidence="3" id="KW-1185">Reference proteome</keyword>
<dbReference type="AlphaFoldDB" id="A0A2T3ALZ0"/>
<dbReference type="Proteomes" id="UP000241462">
    <property type="component" value="Unassembled WGS sequence"/>
</dbReference>
<gene>
    <name evidence="2" type="ORF">BD289DRAFT_421066</name>
</gene>
<evidence type="ECO:0000256" key="1">
    <source>
        <dbReference type="SAM" id="Phobius"/>
    </source>
</evidence>
<keyword evidence="1" id="KW-0812">Transmembrane</keyword>
<evidence type="ECO:0000313" key="2">
    <source>
        <dbReference type="EMBL" id="PSS03377.1"/>
    </source>
</evidence>
<sequence length="107" mass="12635">MFEREKGPGSWYFVPNLYNISSFSIPHFTGFWSHRSRHWRRSVHPSILRNEFDMSMLETDVDFLTRSRLYCVVICFIAGLFSSSIQYHDLRRGNVMMVEIPSLPNEG</sequence>
<name>A0A2T3ALZ0_9PEZI</name>
<keyword evidence="1" id="KW-0472">Membrane</keyword>
<accession>A0A2T3ALZ0</accession>
<proteinExistence type="predicted"/>
<reference evidence="2 3" key="1">
    <citation type="journal article" date="2018" name="Mycol. Prog.">
        <title>Coniella lustricola, a new species from submerged detritus.</title>
        <authorList>
            <person name="Raudabaugh D.B."/>
            <person name="Iturriaga T."/>
            <person name="Carver A."/>
            <person name="Mondo S."/>
            <person name="Pangilinan J."/>
            <person name="Lipzen A."/>
            <person name="He G."/>
            <person name="Amirebrahimi M."/>
            <person name="Grigoriev I.V."/>
            <person name="Miller A.N."/>
        </authorList>
    </citation>
    <scope>NUCLEOTIDE SEQUENCE [LARGE SCALE GENOMIC DNA]</scope>
    <source>
        <strain evidence="2 3">B22-T-1</strain>
    </source>
</reference>
<protein>
    <submittedName>
        <fullName evidence="2">Uncharacterized protein</fullName>
    </submittedName>
</protein>
<keyword evidence="1" id="KW-1133">Transmembrane helix</keyword>